<reference evidence="2" key="1">
    <citation type="journal article" date="2020" name="Stud. Mycol.">
        <title>101 Dothideomycetes genomes: a test case for predicting lifestyles and emergence of pathogens.</title>
        <authorList>
            <person name="Haridas S."/>
            <person name="Albert R."/>
            <person name="Binder M."/>
            <person name="Bloem J."/>
            <person name="Labutti K."/>
            <person name="Salamov A."/>
            <person name="Andreopoulos B."/>
            <person name="Baker S."/>
            <person name="Barry K."/>
            <person name="Bills G."/>
            <person name="Bluhm B."/>
            <person name="Cannon C."/>
            <person name="Castanera R."/>
            <person name="Culley D."/>
            <person name="Daum C."/>
            <person name="Ezra D."/>
            <person name="Gonzalez J."/>
            <person name="Henrissat B."/>
            <person name="Kuo A."/>
            <person name="Liang C."/>
            <person name="Lipzen A."/>
            <person name="Lutzoni F."/>
            <person name="Magnuson J."/>
            <person name="Mondo S."/>
            <person name="Nolan M."/>
            <person name="Ohm R."/>
            <person name="Pangilinan J."/>
            <person name="Park H.-J."/>
            <person name="Ramirez L."/>
            <person name="Alfaro M."/>
            <person name="Sun H."/>
            <person name="Tritt A."/>
            <person name="Yoshinaga Y."/>
            <person name="Zwiers L.-H."/>
            <person name="Turgeon B."/>
            <person name="Goodwin S."/>
            <person name="Spatafora J."/>
            <person name="Crous P."/>
            <person name="Grigoriev I."/>
        </authorList>
    </citation>
    <scope>NUCLEOTIDE SEQUENCE</scope>
    <source>
        <strain evidence="2">CBS 260.36</strain>
    </source>
</reference>
<dbReference type="EMBL" id="ML996083">
    <property type="protein sequence ID" value="KAF2155224.1"/>
    <property type="molecule type" value="Genomic_DNA"/>
</dbReference>
<evidence type="ECO:0000313" key="3">
    <source>
        <dbReference type="Proteomes" id="UP000799439"/>
    </source>
</evidence>
<sequence length="153" mass="17472">MATTMPSEFRSAVEFAFDENQADAIVRTTSYHRKDFPLAIIWFPPRTQVNIQPTIATSFARTSSSGISHLYRLPLELVQDVLLRVDMQSLLNFRQTNLKSRQMVDSLHQYQLVVSHGLNLLCALLRSFDRASIVEGERFQLDANSKDLLLSRS</sequence>
<dbReference type="InterPro" id="IPR001810">
    <property type="entry name" value="F-box_dom"/>
</dbReference>
<keyword evidence="3" id="KW-1185">Reference proteome</keyword>
<comment type="caution">
    <text evidence="2">The sequence shown here is derived from an EMBL/GenBank/DDBJ whole genome shotgun (WGS) entry which is preliminary data.</text>
</comment>
<dbReference type="InterPro" id="IPR036047">
    <property type="entry name" value="F-box-like_dom_sf"/>
</dbReference>
<dbReference type="OrthoDB" id="2687876at2759"/>
<gene>
    <name evidence="2" type="ORF">K461DRAFT_110166</name>
</gene>
<dbReference type="Proteomes" id="UP000799439">
    <property type="component" value="Unassembled WGS sequence"/>
</dbReference>
<accession>A0A9P4JAD7</accession>
<proteinExistence type="predicted"/>
<name>A0A9P4JAD7_9PEZI</name>
<dbReference type="Pfam" id="PF00646">
    <property type="entry name" value="F-box"/>
    <property type="match status" value="1"/>
</dbReference>
<dbReference type="AlphaFoldDB" id="A0A9P4JAD7"/>
<dbReference type="PROSITE" id="PS50181">
    <property type="entry name" value="FBOX"/>
    <property type="match status" value="1"/>
</dbReference>
<protein>
    <recommendedName>
        <fullName evidence="1">F-box domain-containing protein</fullName>
    </recommendedName>
</protein>
<feature type="domain" description="F-box" evidence="1">
    <location>
        <begin position="67"/>
        <end position="113"/>
    </location>
</feature>
<evidence type="ECO:0000259" key="1">
    <source>
        <dbReference type="PROSITE" id="PS50181"/>
    </source>
</evidence>
<dbReference type="SUPFAM" id="SSF81383">
    <property type="entry name" value="F-box domain"/>
    <property type="match status" value="1"/>
</dbReference>
<evidence type="ECO:0000313" key="2">
    <source>
        <dbReference type="EMBL" id="KAF2155224.1"/>
    </source>
</evidence>
<organism evidence="2 3">
    <name type="scientific">Myriangium duriaei CBS 260.36</name>
    <dbReference type="NCBI Taxonomy" id="1168546"/>
    <lineage>
        <taxon>Eukaryota</taxon>
        <taxon>Fungi</taxon>
        <taxon>Dikarya</taxon>
        <taxon>Ascomycota</taxon>
        <taxon>Pezizomycotina</taxon>
        <taxon>Dothideomycetes</taxon>
        <taxon>Dothideomycetidae</taxon>
        <taxon>Myriangiales</taxon>
        <taxon>Myriangiaceae</taxon>
        <taxon>Myriangium</taxon>
    </lineage>
</organism>